<reference evidence="1 2" key="1">
    <citation type="submission" date="2024-04" db="EMBL/GenBank/DDBJ databases">
        <title>Tritrichomonas musculus Genome.</title>
        <authorList>
            <person name="Alves-Ferreira E."/>
            <person name="Grigg M."/>
            <person name="Lorenzi H."/>
            <person name="Galac M."/>
        </authorList>
    </citation>
    <scope>NUCLEOTIDE SEQUENCE [LARGE SCALE GENOMIC DNA]</scope>
    <source>
        <strain evidence="1 2">EAF2021</strain>
    </source>
</reference>
<evidence type="ECO:0000313" key="2">
    <source>
        <dbReference type="Proteomes" id="UP001470230"/>
    </source>
</evidence>
<dbReference type="EMBL" id="JAPFFF010000068">
    <property type="protein sequence ID" value="KAK8836161.1"/>
    <property type="molecule type" value="Genomic_DNA"/>
</dbReference>
<accession>A0ABR2GR75</accession>
<gene>
    <name evidence="1" type="ORF">M9Y10_039974</name>
</gene>
<keyword evidence="2" id="KW-1185">Reference proteome</keyword>
<name>A0ABR2GR75_9EUKA</name>
<comment type="caution">
    <text evidence="1">The sequence shown here is derived from an EMBL/GenBank/DDBJ whole genome shotgun (WGS) entry which is preliminary data.</text>
</comment>
<evidence type="ECO:0000313" key="1">
    <source>
        <dbReference type="EMBL" id="KAK8836161.1"/>
    </source>
</evidence>
<dbReference type="Proteomes" id="UP001470230">
    <property type="component" value="Unassembled WGS sequence"/>
</dbReference>
<protein>
    <recommendedName>
        <fullName evidence="3">BAR domain-containing protein</fullName>
    </recommendedName>
</protein>
<sequence length="211" mass="24291">MNLSLIDMQDPKKAAFMTVINAISKQVEGYTMMGDSLSQFSLHLLDLITEAAPDCIGVIEHIVNVYDDVVQVNYDHSKIIKRVSEDIRDIYERNLVIQRLTHEYQAAEKNYAKAKNEWIKNKGKITESSFKQKAIDCLQITKNALTTLIEQKKKMWKFTLRRVSHAVSFYTVALTKSSEKEAELMKQAVFIMQKEAIQEVENDTNDNQDQP</sequence>
<proteinExistence type="predicted"/>
<evidence type="ECO:0008006" key="3">
    <source>
        <dbReference type="Google" id="ProtNLM"/>
    </source>
</evidence>
<organism evidence="1 2">
    <name type="scientific">Tritrichomonas musculus</name>
    <dbReference type="NCBI Taxonomy" id="1915356"/>
    <lineage>
        <taxon>Eukaryota</taxon>
        <taxon>Metamonada</taxon>
        <taxon>Parabasalia</taxon>
        <taxon>Tritrichomonadida</taxon>
        <taxon>Tritrichomonadidae</taxon>
        <taxon>Tritrichomonas</taxon>
    </lineage>
</organism>